<evidence type="ECO:0000256" key="2">
    <source>
        <dbReference type="ARBA" id="ARBA00006464"/>
    </source>
</evidence>
<dbReference type="KEGG" id="ffa:FFWV33_04610"/>
<dbReference type="InterPro" id="IPR003362">
    <property type="entry name" value="Bact_transf"/>
</dbReference>
<feature type="transmembrane region" description="Helical" evidence="7">
    <location>
        <begin position="12"/>
        <end position="33"/>
    </location>
</feature>
<dbReference type="RefSeq" id="WP_108739829.1">
    <property type="nucleotide sequence ID" value="NZ_CP020918.1"/>
</dbReference>
<comment type="similarity">
    <text evidence="2">Belongs to the bacterial sugar transferase family.</text>
</comment>
<reference evidence="9 10" key="1">
    <citation type="submission" date="2017-04" db="EMBL/GenBank/DDBJ databases">
        <title>Compelte genome sequence of WV33.</title>
        <authorList>
            <person name="Lee P.C."/>
        </authorList>
    </citation>
    <scope>NUCLEOTIDE SEQUENCE [LARGE SCALE GENOMIC DNA]</scope>
    <source>
        <strain evidence="9 10">WV33</strain>
    </source>
</reference>
<dbReference type="Proteomes" id="UP000244527">
    <property type="component" value="Chromosome"/>
</dbReference>
<feature type="transmembrane region" description="Helical" evidence="7">
    <location>
        <begin position="76"/>
        <end position="93"/>
    </location>
</feature>
<comment type="subcellular location">
    <subcellularLocation>
        <location evidence="1">Membrane</location>
        <topology evidence="1">Multi-pass membrane protein</topology>
    </subcellularLocation>
</comment>
<evidence type="ECO:0000313" key="9">
    <source>
        <dbReference type="EMBL" id="AWG20876.1"/>
    </source>
</evidence>
<name>A0A2S1LBE1_9FLAO</name>
<keyword evidence="3 9" id="KW-0808">Transferase</keyword>
<gene>
    <name evidence="9" type="ORF">FFWV33_04610</name>
</gene>
<evidence type="ECO:0000256" key="4">
    <source>
        <dbReference type="ARBA" id="ARBA00022692"/>
    </source>
</evidence>
<dbReference type="EMBL" id="CP020918">
    <property type="protein sequence ID" value="AWG20876.1"/>
    <property type="molecule type" value="Genomic_DNA"/>
</dbReference>
<feature type="domain" description="Bacterial sugar transferase" evidence="8">
    <location>
        <begin position="265"/>
        <end position="448"/>
    </location>
</feature>
<evidence type="ECO:0000259" key="8">
    <source>
        <dbReference type="Pfam" id="PF02397"/>
    </source>
</evidence>
<organism evidence="9 10">
    <name type="scientific">Flavobacterium faecale</name>
    <dbReference type="NCBI Taxonomy" id="1355330"/>
    <lineage>
        <taxon>Bacteria</taxon>
        <taxon>Pseudomonadati</taxon>
        <taxon>Bacteroidota</taxon>
        <taxon>Flavobacteriia</taxon>
        <taxon>Flavobacteriales</taxon>
        <taxon>Flavobacteriaceae</taxon>
        <taxon>Flavobacterium</taxon>
    </lineage>
</organism>
<dbReference type="InterPro" id="IPR017473">
    <property type="entry name" value="Undecaprenyl-P_gluc_Ptfrase"/>
</dbReference>
<dbReference type="Pfam" id="PF13727">
    <property type="entry name" value="CoA_binding_3"/>
    <property type="match status" value="1"/>
</dbReference>
<dbReference type="Gene3D" id="3.40.50.720">
    <property type="entry name" value="NAD(P)-binding Rossmann-like Domain"/>
    <property type="match status" value="1"/>
</dbReference>
<dbReference type="NCBIfam" id="TIGR03025">
    <property type="entry name" value="EPS_sugtrans"/>
    <property type="match status" value="1"/>
</dbReference>
<evidence type="ECO:0000313" key="10">
    <source>
        <dbReference type="Proteomes" id="UP000244527"/>
    </source>
</evidence>
<feature type="transmembrane region" description="Helical" evidence="7">
    <location>
        <begin position="45"/>
        <end position="64"/>
    </location>
</feature>
<dbReference type="GO" id="GO:0016020">
    <property type="term" value="C:membrane"/>
    <property type="evidence" value="ECO:0007669"/>
    <property type="project" value="UniProtKB-SubCell"/>
</dbReference>
<protein>
    <submittedName>
        <fullName evidence="9">Undecaprenyl-phosphate glucose phosphotransferase</fullName>
    </submittedName>
</protein>
<keyword evidence="5 7" id="KW-1133">Transmembrane helix</keyword>
<dbReference type="PANTHER" id="PTHR30576">
    <property type="entry name" value="COLANIC BIOSYNTHESIS UDP-GLUCOSE LIPID CARRIER TRANSFERASE"/>
    <property type="match status" value="1"/>
</dbReference>
<sequence length="455" mass="53524">MKYTRIGRYSKYIRPISILIDLLIIITLTHLLFHEASFNTGRYAGFLLLSWSIVAFIVDFYQVYRFTTQIEIFSKITKQLTVFALLAVAYFPFSGEDGFNKWLIIKFFVLCTLSVALAKFVLFYLLREYRLITGSNYRSTIIIGYSDEALQLKKLFETKVDYGYHFLGFFSDKKENEEIIGKYEDVQDYVLKKNVDEVYCSLSDLSNTKIKNLVDFMYENNRNLKFIPDTKDIFSKNLKMDYYELFPVLSLSKSALNEPEIQFTKRFFDVLFALLVIVFVLSWLVPIIGLLIKLESKGPIFFIQGRPGINQEEFLCYKFRSMVLNQSTEHETIKDDPRITKLGQFMRKTSIDEMPQFFNVLLGDMSIVGPRPQLWVHNNAYRDKIKKYFVRHSVKPGITGLAQISGYRGEINNERDMENRVKYDVFYIENWSFYLDLKIIFQTIIDIFKGDEKAF</sequence>
<accession>A0A2S1LBE1</accession>
<dbReference type="GO" id="GO:0016780">
    <property type="term" value="F:phosphotransferase activity, for other substituted phosphate groups"/>
    <property type="evidence" value="ECO:0007669"/>
    <property type="project" value="TreeGrafter"/>
</dbReference>
<evidence type="ECO:0000256" key="1">
    <source>
        <dbReference type="ARBA" id="ARBA00004141"/>
    </source>
</evidence>
<evidence type="ECO:0000256" key="3">
    <source>
        <dbReference type="ARBA" id="ARBA00022679"/>
    </source>
</evidence>
<keyword evidence="10" id="KW-1185">Reference proteome</keyword>
<evidence type="ECO:0000256" key="5">
    <source>
        <dbReference type="ARBA" id="ARBA00022989"/>
    </source>
</evidence>
<dbReference type="OrthoDB" id="9808602at2"/>
<evidence type="ECO:0000256" key="6">
    <source>
        <dbReference type="ARBA" id="ARBA00023136"/>
    </source>
</evidence>
<dbReference type="InterPro" id="IPR017475">
    <property type="entry name" value="EPS_sugar_tfrase"/>
</dbReference>
<evidence type="ECO:0000256" key="7">
    <source>
        <dbReference type="SAM" id="Phobius"/>
    </source>
</evidence>
<dbReference type="AlphaFoldDB" id="A0A2S1LBE1"/>
<dbReference type="NCBIfam" id="TIGR03023">
    <property type="entry name" value="WcaJ_sugtrans"/>
    <property type="match status" value="1"/>
</dbReference>
<dbReference type="PANTHER" id="PTHR30576:SF0">
    <property type="entry name" value="UNDECAPRENYL-PHOSPHATE N-ACETYLGALACTOSAMINYL 1-PHOSPHATE TRANSFERASE-RELATED"/>
    <property type="match status" value="1"/>
</dbReference>
<dbReference type="Pfam" id="PF02397">
    <property type="entry name" value="Bac_transf"/>
    <property type="match status" value="1"/>
</dbReference>
<keyword evidence="4 7" id="KW-0812">Transmembrane</keyword>
<feature type="transmembrane region" description="Helical" evidence="7">
    <location>
        <begin position="270"/>
        <end position="292"/>
    </location>
</feature>
<proteinExistence type="inferred from homology"/>
<keyword evidence="6 7" id="KW-0472">Membrane</keyword>
<feature type="transmembrane region" description="Helical" evidence="7">
    <location>
        <begin position="105"/>
        <end position="126"/>
    </location>
</feature>